<evidence type="ECO:0000313" key="2">
    <source>
        <dbReference type="Proteomes" id="UP000659172"/>
    </source>
</evidence>
<organism evidence="1 2">
    <name type="scientific">Mycoplana rhizolycopersici</name>
    <dbReference type="NCBI Taxonomy" id="2746702"/>
    <lineage>
        <taxon>Bacteria</taxon>
        <taxon>Pseudomonadati</taxon>
        <taxon>Pseudomonadota</taxon>
        <taxon>Alphaproteobacteria</taxon>
        <taxon>Hyphomicrobiales</taxon>
        <taxon>Rhizobiaceae</taxon>
        <taxon>Mycoplana</taxon>
    </lineage>
</organism>
<dbReference type="EMBL" id="JABXYK010000014">
    <property type="protein sequence ID" value="NVP57584.1"/>
    <property type="molecule type" value="Genomic_DNA"/>
</dbReference>
<dbReference type="RefSeq" id="WP_176951550.1">
    <property type="nucleotide sequence ID" value="NZ_JABXYK010000014.1"/>
</dbReference>
<reference evidence="1 2" key="1">
    <citation type="submission" date="2020-06" db="EMBL/GenBank/DDBJ databases">
        <title>Rhizobium sp.nov. isolated from the tomato plant.</title>
        <authorList>
            <person name="Thin K.K."/>
            <person name="Zhang X."/>
            <person name="He S."/>
        </authorList>
    </citation>
    <scope>NUCLEOTIDE SEQUENCE [LARGE SCALE GENOMIC DNA]</scope>
    <source>
        <strain evidence="1 2">DBTS2</strain>
    </source>
</reference>
<comment type="caution">
    <text evidence="1">The sequence shown here is derived from an EMBL/GenBank/DDBJ whole genome shotgun (WGS) entry which is preliminary data.</text>
</comment>
<keyword evidence="2" id="KW-1185">Reference proteome</keyword>
<dbReference type="Proteomes" id="UP000659172">
    <property type="component" value="Unassembled WGS sequence"/>
</dbReference>
<sequence length="127" mass="13968">MLASVTVVELPVRLQKRGSAIGGPPQMVNGRAEPCDYGCASAQMRRASRHLDEIEMIGTSRRNGNVHDVLMGLFEPETSRRWHDPYLRAPPMIATLVKVTISTNSPHFPPVTRFPAYCVGAASVVRL</sequence>
<name>A0ABX2QMP2_9HYPH</name>
<proteinExistence type="predicted"/>
<evidence type="ECO:0000313" key="1">
    <source>
        <dbReference type="EMBL" id="NVP57584.1"/>
    </source>
</evidence>
<protein>
    <submittedName>
        <fullName evidence="1">Uncharacterized protein</fullName>
    </submittedName>
</protein>
<accession>A0ABX2QMP2</accession>
<gene>
    <name evidence="1" type="ORF">HV823_20195</name>
</gene>